<dbReference type="Pfam" id="PF01047">
    <property type="entry name" value="MarR"/>
    <property type="match status" value="1"/>
</dbReference>
<dbReference type="Proteomes" id="UP000181661">
    <property type="component" value="Unassembled WGS sequence"/>
</dbReference>
<dbReference type="PANTHER" id="PTHR42756">
    <property type="entry name" value="TRANSCRIPTIONAL REGULATOR, MARR"/>
    <property type="match status" value="1"/>
</dbReference>
<comment type="caution">
    <text evidence="5">The sequence shown here is derived from an EMBL/GenBank/DDBJ whole genome shotgun (WGS) entry which is preliminary data.</text>
</comment>
<dbReference type="PROSITE" id="PS01117">
    <property type="entry name" value="HTH_MARR_1"/>
    <property type="match status" value="1"/>
</dbReference>
<dbReference type="SMART" id="SM00347">
    <property type="entry name" value="HTH_MARR"/>
    <property type="match status" value="1"/>
</dbReference>
<accession>A0A1S2V699</accession>
<keyword evidence="3" id="KW-0804">Transcription</keyword>
<keyword evidence="1" id="KW-0805">Transcription regulation</keyword>
<reference evidence="5 6" key="1">
    <citation type="submission" date="2016-08" db="EMBL/GenBank/DDBJ databases">
        <title>Draft genome sequence of Pseudomonas costantinii LMG 22119, type strain isolated from cultivated mushroom (Agaricus bisporus) sporophores.</title>
        <authorList>
            <person name="Tambong J.T."/>
        </authorList>
    </citation>
    <scope>NUCLEOTIDE SEQUENCE [LARGE SCALE GENOMIC DNA]</scope>
    <source>
        <strain evidence="5 6">LMG 22119</strain>
    </source>
</reference>
<dbReference type="PROSITE" id="PS50995">
    <property type="entry name" value="HTH_MARR_2"/>
    <property type="match status" value="1"/>
</dbReference>
<dbReference type="CDD" id="cd00090">
    <property type="entry name" value="HTH_ARSR"/>
    <property type="match status" value="1"/>
</dbReference>
<evidence type="ECO:0000256" key="1">
    <source>
        <dbReference type="ARBA" id="ARBA00023015"/>
    </source>
</evidence>
<dbReference type="OrthoDB" id="5974674at2"/>
<evidence type="ECO:0000313" key="5">
    <source>
        <dbReference type="EMBL" id="OIN53885.1"/>
    </source>
</evidence>
<organism evidence="5 6">
    <name type="scientific">Pseudomonas costantinii</name>
    <dbReference type="NCBI Taxonomy" id="168469"/>
    <lineage>
        <taxon>Bacteria</taxon>
        <taxon>Pseudomonadati</taxon>
        <taxon>Pseudomonadota</taxon>
        <taxon>Gammaproteobacteria</taxon>
        <taxon>Pseudomonadales</taxon>
        <taxon>Pseudomonadaceae</taxon>
        <taxon>Pseudomonas</taxon>
    </lineage>
</organism>
<dbReference type="GO" id="GO:0003677">
    <property type="term" value="F:DNA binding"/>
    <property type="evidence" value="ECO:0007669"/>
    <property type="project" value="UniProtKB-KW"/>
</dbReference>
<dbReference type="PRINTS" id="PR00598">
    <property type="entry name" value="HTHMARR"/>
</dbReference>
<protein>
    <submittedName>
        <fullName evidence="5">MarR family transcriptional regulator</fullName>
    </submittedName>
</protein>
<dbReference type="EMBL" id="MDDR01000011">
    <property type="protein sequence ID" value="OIN53885.1"/>
    <property type="molecule type" value="Genomic_DNA"/>
</dbReference>
<dbReference type="AlphaFoldDB" id="A0A1S2V699"/>
<feature type="domain" description="HTH marR-type" evidence="4">
    <location>
        <begin position="31"/>
        <end position="163"/>
    </location>
</feature>
<dbReference type="PANTHER" id="PTHR42756:SF1">
    <property type="entry name" value="TRANSCRIPTIONAL REPRESSOR OF EMRAB OPERON"/>
    <property type="match status" value="1"/>
</dbReference>
<dbReference type="InterPro" id="IPR023187">
    <property type="entry name" value="Tscrpt_reg_MarR-type_CS"/>
</dbReference>
<evidence type="ECO:0000313" key="6">
    <source>
        <dbReference type="Proteomes" id="UP000181661"/>
    </source>
</evidence>
<evidence type="ECO:0000259" key="4">
    <source>
        <dbReference type="PROSITE" id="PS50995"/>
    </source>
</evidence>
<dbReference type="InterPro" id="IPR036390">
    <property type="entry name" value="WH_DNA-bd_sf"/>
</dbReference>
<dbReference type="InterPro" id="IPR011991">
    <property type="entry name" value="ArsR-like_HTH"/>
</dbReference>
<proteinExistence type="predicted"/>
<keyword evidence="2" id="KW-0238">DNA-binding</keyword>
<dbReference type="SUPFAM" id="SSF46785">
    <property type="entry name" value="Winged helix' DNA-binding domain"/>
    <property type="match status" value="1"/>
</dbReference>
<dbReference type="InterPro" id="IPR036388">
    <property type="entry name" value="WH-like_DNA-bd_sf"/>
</dbReference>
<dbReference type="Gene3D" id="1.10.10.10">
    <property type="entry name" value="Winged helix-like DNA-binding domain superfamily/Winged helix DNA-binding domain"/>
    <property type="match status" value="1"/>
</dbReference>
<gene>
    <name evidence="5" type="ORF">BFL40_07805</name>
</gene>
<sequence length="177" mass="20026">MCNTHILRGRNTVSRKSVQNAHISAQLRDLHGSLVEIVGVMNRPQRDEAMVREAGISLDRALFPLLVLVERLGPIGVVELADRVGRDYTTVSRQVAKLETLGLILRQESAVDRRVRESVITEKGKVMTDRVDEAREKIGVSIFSTWDEGDFENLVRLMRKFAEDIKDDAIMSTQDLR</sequence>
<evidence type="ECO:0000256" key="3">
    <source>
        <dbReference type="ARBA" id="ARBA00023163"/>
    </source>
</evidence>
<evidence type="ECO:0000256" key="2">
    <source>
        <dbReference type="ARBA" id="ARBA00023125"/>
    </source>
</evidence>
<dbReference type="GO" id="GO:0003700">
    <property type="term" value="F:DNA-binding transcription factor activity"/>
    <property type="evidence" value="ECO:0007669"/>
    <property type="project" value="InterPro"/>
</dbReference>
<name>A0A1S2V699_9PSED</name>
<dbReference type="InterPro" id="IPR000835">
    <property type="entry name" value="HTH_MarR-typ"/>
</dbReference>